<reference evidence="2 3" key="1">
    <citation type="submission" date="2014-04" db="EMBL/GenBank/DDBJ databases">
        <authorList>
            <consortium name="DOE Joint Genome Institute"/>
            <person name="Kuo A."/>
            <person name="Kohler A."/>
            <person name="Jargeat P."/>
            <person name="Nagy L.G."/>
            <person name="Floudas D."/>
            <person name="Copeland A."/>
            <person name="Barry K.W."/>
            <person name="Cichocki N."/>
            <person name="Veneault-Fourrey C."/>
            <person name="LaButti K."/>
            <person name="Lindquist E.A."/>
            <person name="Lipzen A."/>
            <person name="Lundell T."/>
            <person name="Morin E."/>
            <person name="Murat C."/>
            <person name="Sun H."/>
            <person name="Tunlid A."/>
            <person name="Henrissat B."/>
            <person name="Grigoriev I.V."/>
            <person name="Hibbett D.S."/>
            <person name="Martin F."/>
            <person name="Nordberg H.P."/>
            <person name="Cantor M.N."/>
            <person name="Hua S.X."/>
        </authorList>
    </citation>
    <scope>NUCLEOTIDE SEQUENCE [LARGE SCALE GENOMIC DNA]</scope>
    <source>
        <strain evidence="2 3">Ve08.2h10</strain>
    </source>
</reference>
<evidence type="ECO:0000313" key="3">
    <source>
        <dbReference type="Proteomes" id="UP000054538"/>
    </source>
</evidence>
<evidence type="ECO:0000313" key="2">
    <source>
        <dbReference type="EMBL" id="KIK72902.1"/>
    </source>
</evidence>
<keyword evidence="3" id="KW-1185">Reference proteome</keyword>
<dbReference type="InParanoid" id="A0A0D0BMT2"/>
<dbReference type="HOGENOM" id="CLU_2027471_0_0_1"/>
<accession>A0A0D0BMT2</accession>
<organism evidence="2 3">
    <name type="scientific">Paxillus rubicundulus Ve08.2h10</name>
    <dbReference type="NCBI Taxonomy" id="930991"/>
    <lineage>
        <taxon>Eukaryota</taxon>
        <taxon>Fungi</taxon>
        <taxon>Dikarya</taxon>
        <taxon>Basidiomycota</taxon>
        <taxon>Agaricomycotina</taxon>
        <taxon>Agaricomycetes</taxon>
        <taxon>Agaricomycetidae</taxon>
        <taxon>Boletales</taxon>
        <taxon>Paxilineae</taxon>
        <taxon>Paxillaceae</taxon>
        <taxon>Paxillus</taxon>
    </lineage>
</organism>
<dbReference type="EMBL" id="KN830311">
    <property type="protein sequence ID" value="KIK72902.1"/>
    <property type="molecule type" value="Genomic_DNA"/>
</dbReference>
<dbReference type="Proteomes" id="UP000054538">
    <property type="component" value="Unassembled WGS sequence"/>
</dbReference>
<protein>
    <submittedName>
        <fullName evidence="2">Uncharacterized protein</fullName>
    </submittedName>
</protein>
<proteinExistence type="predicted"/>
<dbReference type="AlphaFoldDB" id="A0A0D0BMT2"/>
<feature type="region of interest" description="Disordered" evidence="1">
    <location>
        <begin position="79"/>
        <end position="107"/>
    </location>
</feature>
<reference evidence="3" key="2">
    <citation type="submission" date="2015-01" db="EMBL/GenBank/DDBJ databases">
        <title>Evolutionary Origins and Diversification of the Mycorrhizal Mutualists.</title>
        <authorList>
            <consortium name="DOE Joint Genome Institute"/>
            <consortium name="Mycorrhizal Genomics Consortium"/>
            <person name="Kohler A."/>
            <person name="Kuo A."/>
            <person name="Nagy L.G."/>
            <person name="Floudas D."/>
            <person name="Copeland A."/>
            <person name="Barry K.W."/>
            <person name="Cichocki N."/>
            <person name="Veneault-Fourrey C."/>
            <person name="LaButti K."/>
            <person name="Lindquist E.A."/>
            <person name="Lipzen A."/>
            <person name="Lundell T."/>
            <person name="Morin E."/>
            <person name="Murat C."/>
            <person name="Riley R."/>
            <person name="Ohm R."/>
            <person name="Sun H."/>
            <person name="Tunlid A."/>
            <person name="Henrissat B."/>
            <person name="Grigoriev I.V."/>
            <person name="Hibbett D.S."/>
            <person name="Martin F."/>
        </authorList>
    </citation>
    <scope>NUCLEOTIDE SEQUENCE [LARGE SCALE GENOMIC DNA]</scope>
    <source>
        <strain evidence="3">Ve08.2h10</strain>
    </source>
</reference>
<dbReference type="OrthoDB" id="2685949at2759"/>
<name>A0A0D0BMT2_9AGAM</name>
<sequence>MDLLGQHASSVETPQGTVTWLAQGLPTEESAIHIMKDKRSLKLTTTNIQKLVVFRRMDRLCSDISKFIDTATAYMGSAIEDHDNTTADEAESEWEEQNDDPHSDLPLPFIHIPALPLPSSLC</sequence>
<feature type="compositionally biased region" description="Acidic residues" evidence="1">
    <location>
        <begin position="86"/>
        <end position="98"/>
    </location>
</feature>
<gene>
    <name evidence="2" type="ORF">PAXRUDRAFT_179676</name>
</gene>
<evidence type="ECO:0000256" key="1">
    <source>
        <dbReference type="SAM" id="MobiDB-lite"/>
    </source>
</evidence>